<organism evidence="2 3">
    <name type="scientific">Thalassiosira oceanica</name>
    <name type="common">Marine diatom</name>
    <dbReference type="NCBI Taxonomy" id="159749"/>
    <lineage>
        <taxon>Eukaryota</taxon>
        <taxon>Sar</taxon>
        <taxon>Stramenopiles</taxon>
        <taxon>Ochrophyta</taxon>
        <taxon>Bacillariophyta</taxon>
        <taxon>Coscinodiscophyceae</taxon>
        <taxon>Thalassiosirophycidae</taxon>
        <taxon>Thalassiosirales</taxon>
        <taxon>Thalassiosiraceae</taxon>
        <taxon>Thalassiosira</taxon>
    </lineage>
</organism>
<proteinExistence type="predicted"/>
<sequence length="186" mass="20053">MTTTRKRRWFSGRGSNKARTGSFGSSGAFRREPGEEPEGESRQSRRRRDGCPKVPMKGEDINDRVTHEGRAGREGGSNHGQRQVPANLGGRRKANSPRCLLVDAVGAVRDRPSAQPTPPAPPERTAGGGRRQGLWPAPRPDISRYDEANPDGEGSDGEGGFDGELAELSTIPSPQETYEEAGLPLP</sequence>
<reference evidence="2 3" key="1">
    <citation type="journal article" date="2012" name="Genome Biol.">
        <title>Genome and low-iron response of an oceanic diatom adapted to chronic iron limitation.</title>
        <authorList>
            <person name="Lommer M."/>
            <person name="Specht M."/>
            <person name="Roy A.S."/>
            <person name="Kraemer L."/>
            <person name="Andreson R."/>
            <person name="Gutowska M.A."/>
            <person name="Wolf J."/>
            <person name="Bergner S.V."/>
            <person name="Schilhabel M.B."/>
            <person name="Klostermeier U.C."/>
            <person name="Beiko R.G."/>
            <person name="Rosenstiel P."/>
            <person name="Hippler M."/>
            <person name="Laroche J."/>
        </authorList>
    </citation>
    <scope>NUCLEOTIDE SEQUENCE [LARGE SCALE GENOMIC DNA]</scope>
    <source>
        <strain evidence="2 3">CCMP1005</strain>
    </source>
</reference>
<dbReference type="Proteomes" id="UP000266841">
    <property type="component" value="Unassembled WGS sequence"/>
</dbReference>
<feature type="compositionally biased region" description="Basic and acidic residues" evidence="1">
    <location>
        <begin position="29"/>
        <end position="43"/>
    </location>
</feature>
<evidence type="ECO:0000256" key="1">
    <source>
        <dbReference type="SAM" id="MobiDB-lite"/>
    </source>
</evidence>
<gene>
    <name evidence="2" type="ORF">THAOC_03659</name>
</gene>
<feature type="compositionally biased region" description="Acidic residues" evidence="1">
    <location>
        <begin position="148"/>
        <end position="165"/>
    </location>
</feature>
<feature type="compositionally biased region" description="Basic residues" evidence="1">
    <location>
        <begin position="1"/>
        <end position="10"/>
    </location>
</feature>
<name>K0T7B6_THAOC</name>
<feature type="region of interest" description="Disordered" evidence="1">
    <location>
        <begin position="1"/>
        <end position="186"/>
    </location>
</feature>
<comment type="caution">
    <text evidence="2">The sequence shown here is derived from an EMBL/GenBank/DDBJ whole genome shotgun (WGS) entry which is preliminary data.</text>
</comment>
<accession>K0T7B6</accession>
<keyword evidence="3" id="KW-1185">Reference proteome</keyword>
<evidence type="ECO:0000313" key="2">
    <source>
        <dbReference type="EMBL" id="EJK74653.1"/>
    </source>
</evidence>
<dbReference type="EMBL" id="AGNL01003461">
    <property type="protein sequence ID" value="EJK74653.1"/>
    <property type="molecule type" value="Genomic_DNA"/>
</dbReference>
<dbReference type="AlphaFoldDB" id="K0T7B6"/>
<protein>
    <submittedName>
        <fullName evidence="2">Uncharacterized protein</fullName>
    </submittedName>
</protein>
<feature type="compositionally biased region" description="Basic and acidic residues" evidence="1">
    <location>
        <begin position="56"/>
        <end position="73"/>
    </location>
</feature>
<evidence type="ECO:0000313" key="3">
    <source>
        <dbReference type="Proteomes" id="UP000266841"/>
    </source>
</evidence>
<feature type="compositionally biased region" description="Polar residues" evidence="1">
    <location>
        <begin position="13"/>
        <end position="25"/>
    </location>
</feature>